<sequence>MGNEVYVETLKRWSEISRGAFMPTDIREEWGSMEGPVTVSFMLNGEKRTIHPLYQNDFIDVGIVQELNALIADSGYQFAVVHLDQTVFVTVLTAKEREGIEKDRFIEFEF</sequence>
<reference evidence="1 2" key="1">
    <citation type="submission" date="2017-07" db="EMBL/GenBank/DDBJ databases">
        <title>Genome sequencing and assembly of Paenibacillus rigui.</title>
        <authorList>
            <person name="Mayilraj S."/>
        </authorList>
    </citation>
    <scope>NUCLEOTIDE SEQUENCE [LARGE SCALE GENOMIC DNA]</scope>
    <source>
        <strain evidence="1 2">JCM 16352</strain>
    </source>
</reference>
<protein>
    <submittedName>
        <fullName evidence="1">Uncharacterized protein</fullName>
    </submittedName>
</protein>
<evidence type="ECO:0000313" key="1">
    <source>
        <dbReference type="EMBL" id="OXM82851.1"/>
    </source>
</evidence>
<comment type="caution">
    <text evidence="1">The sequence shown here is derived from an EMBL/GenBank/DDBJ whole genome shotgun (WGS) entry which is preliminary data.</text>
</comment>
<organism evidence="1 2">
    <name type="scientific">Paenibacillus rigui</name>
    <dbReference type="NCBI Taxonomy" id="554312"/>
    <lineage>
        <taxon>Bacteria</taxon>
        <taxon>Bacillati</taxon>
        <taxon>Bacillota</taxon>
        <taxon>Bacilli</taxon>
        <taxon>Bacillales</taxon>
        <taxon>Paenibacillaceae</taxon>
        <taxon>Paenibacillus</taxon>
    </lineage>
</organism>
<keyword evidence="2" id="KW-1185">Reference proteome</keyword>
<dbReference type="AlphaFoldDB" id="A0A229UHM0"/>
<dbReference type="EMBL" id="NMQW01000056">
    <property type="protein sequence ID" value="OXM82851.1"/>
    <property type="molecule type" value="Genomic_DNA"/>
</dbReference>
<evidence type="ECO:0000313" key="2">
    <source>
        <dbReference type="Proteomes" id="UP000215509"/>
    </source>
</evidence>
<proteinExistence type="predicted"/>
<accession>A0A229UHM0</accession>
<gene>
    <name evidence="1" type="ORF">CF651_28855</name>
</gene>
<dbReference type="Proteomes" id="UP000215509">
    <property type="component" value="Unassembled WGS sequence"/>
</dbReference>
<name>A0A229UHM0_9BACL</name>